<feature type="signal peptide" evidence="1">
    <location>
        <begin position="1"/>
        <end position="25"/>
    </location>
</feature>
<proteinExistence type="predicted"/>
<dbReference type="Pfam" id="PF13379">
    <property type="entry name" value="NMT1_2"/>
    <property type="match status" value="1"/>
</dbReference>
<dbReference type="EMBL" id="CP067420">
    <property type="protein sequence ID" value="QQP89684.1"/>
    <property type="molecule type" value="Genomic_DNA"/>
</dbReference>
<keyword evidence="3" id="KW-1185">Reference proteome</keyword>
<evidence type="ECO:0000313" key="3">
    <source>
        <dbReference type="Proteomes" id="UP000595197"/>
    </source>
</evidence>
<name>A0ABX7B5N9_9PROT</name>
<feature type="chain" id="PRO_5046719577" evidence="1">
    <location>
        <begin position="26"/>
        <end position="337"/>
    </location>
</feature>
<gene>
    <name evidence="2" type="ORF">IGS68_27610</name>
</gene>
<dbReference type="RefSeq" id="WP_201076213.1">
    <property type="nucleotide sequence ID" value="NZ_CP067420.1"/>
</dbReference>
<sequence>MSTLLSKVRRLAAATALLIAGGATAAEATDVRVGFIPVVGSGQLFVIDGEGWAKDAGLTLKLTQFESGPAMISALASGTLDAYYGGIGPIMVASARGIDVKVYASAAIEEMTVVGRGGFGTQANAATAAGFKEFVEREGRPVRIATQPPGSVPDTVLRYWLQNVVKADPATYQITAMGIEATQQALLAGAVDAATIREPTLTVVRQRDPNTKLLALGGQMLPNQPGSVLALTGAFVKANPEAAKTMVALNTRATTLLKEEPNRAAKHLQKGLGKGITDLATFEQAVVSPASKFVADPMTIKDATGVMQDFQLQLGVLEKAADLNVLFDDSFYRATAR</sequence>
<keyword evidence="1" id="KW-0732">Signal</keyword>
<dbReference type="Gene3D" id="3.40.190.10">
    <property type="entry name" value="Periplasmic binding protein-like II"/>
    <property type="match status" value="2"/>
</dbReference>
<dbReference type="SUPFAM" id="SSF53850">
    <property type="entry name" value="Periplasmic binding protein-like II"/>
    <property type="match status" value="1"/>
</dbReference>
<accession>A0ABX7B5N9</accession>
<organism evidence="2 3">
    <name type="scientific">Skermanella cutis</name>
    <dbReference type="NCBI Taxonomy" id="2775420"/>
    <lineage>
        <taxon>Bacteria</taxon>
        <taxon>Pseudomonadati</taxon>
        <taxon>Pseudomonadota</taxon>
        <taxon>Alphaproteobacteria</taxon>
        <taxon>Rhodospirillales</taxon>
        <taxon>Azospirillaceae</taxon>
        <taxon>Skermanella</taxon>
    </lineage>
</organism>
<dbReference type="Proteomes" id="UP000595197">
    <property type="component" value="Chromosome"/>
</dbReference>
<evidence type="ECO:0000256" key="1">
    <source>
        <dbReference type="SAM" id="SignalP"/>
    </source>
</evidence>
<evidence type="ECO:0000313" key="2">
    <source>
        <dbReference type="EMBL" id="QQP89684.1"/>
    </source>
</evidence>
<reference evidence="2" key="1">
    <citation type="submission" date="2021-02" db="EMBL/GenBank/DDBJ databases">
        <title>Skermanella TT6 skin isolate.</title>
        <authorList>
            <person name="Lee K."/>
            <person name="Ganzorig M."/>
        </authorList>
    </citation>
    <scope>NUCLEOTIDE SEQUENCE</scope>
    <source>
        <strain evidence="2">TT6</strain>
    </source>
</reference>
<dbReference type="PANTHER" id="PTHR30024">
    <property type="entry name" value="ALIPHATIC SULFONATES-BINDING PROTEIN-RELATED"/>
    <property type="match status" value="1"/>
</dbReference>
<protein>
    <submittedName>
        <fullName evidence="2">ABC transporter substrate-binding protein</fullName>
    </submittedName>
</protein>